<evidence type="ECO:0000313" key="1">
    <source>
        <dbReference type="EMBL" id="KAK9939992.1"/>
    </source>
</evidence>
<dbReference type="AlphaFoldDB" id="A0AAW1XWS2"/>
<sequence length="101" mass="11063">MSSPEAAGFSTVDEPSIEALDPITIETHVSAHLHCCIDHLRRLPQSATITDSNRRLSLLRSALQTSGPSLCYEEMKKKKKERAQLVAVSSSNYPDHGVDST</sequence>
<gene>
    <name evidence="1" type="ORF">M0R45_016670</name>
</gene>
<proteinExistence type="predicted"/>
<dbReference type="Proteomes" id="UP001457282">
    <property type="component" value="Unassembled WGS sequence"/>
</dbReference>
<dbReference type="EMBL" id="JBEDUW010000003">
    <property type="protein sequence ID" value="KAK9939992.1"/>
    <property type="molecule type" value="Genomic_DNA"/>
</dbReference>
<organism evidence="1 2">
    <name type="scientific">Rubus argutus</name>
    <name type="common">Southern blackberry</name>
    <dbReference type="NCBI Taxonomy" id="59490"/>
    <lineage>
        <taxon>Eukaryota</taxon>
        <taxon>Viridiplantae</taxon>
        <taxon>Streptophyta</taxon>
        <taxon>Embryophyta</taxon>
        <taxon>Tracheophyta</taxon>
        <taxon>Spermatophyta</taxon>
        <taxon>Magnoliopsida</taxon>
        <taxon>eudicotyledons</taxon>
        <taxon>Gunneridae</taxon>
        <taxon>Pentapetalae</taxon>
        <taxon>rosids</taxon>
        <taxon>fabids</taxon>
        <taxon>Rosales</taxon>
        <taxon>Rosaceae</taxon>
        <taxon>Rosoideae</taxon>
        <taxon>Rosoideae incertae sedis</taxon>
        <taxon>Rubus</taxon>
    </lineage>
</organism>
<reference evidence="1 2" key="1">
    <citation type="journal article" date="2023" name="G3 (Bethesda)">
        <title>A chromosome-length genome assembly and annotation of blackberry (Rubus argutus, cv. 'Hillquist').</title>
        <authorList>
            <person name="Bruna T."/>
            <person name="Aryal R."/>
            <person name="Dudchenko O."/>
            <person name="Sargent D.J."/>
            <person name="Mead D."/>
            <person name="Buti M."/>
            <person name="Cavallini A."/>
            <person name="Hytonen T."/>
            <person name="Andres J."/>
            <person name="Pham M."/>
            <person name="Weisz D."/>
            <person name="Mascagni F."/>
            <person name="Usai G."/>
            <person name="Natali L."/>
            <person name="Bassil N."/>
            <person name="Fernandez G.E."/>
            <person name="Lomsadze A."/>
            <person name="Armour M."/>
            <person name="Olukolu B."/>
            <person name="Poorten T."/>
            <person name="Britton C."/>
            <person name="Davik J."/>
            <person name="Ashrafi H."/>
            <person name="Aiden E.L."/>
            <person name="Borodovsky M."/>
            <person name="Worthington M."/>
        </authorList>
    </citation>
    <scope>NUCLEOTIDE SEQUENCE [LARGE SCALE GENOMIC DNA]</scope>
    <source>
        <strain evidence="1">PI 553951</strain>
    </source>
</reference>
<accession>A0AAW1XWS2</accession>
<comment type="caution">
    <text evidence="1">The sequence shown here is derived from an EMBL/GenBank/DDBJ whole genome shotgun (WGS) entry which is preliminary data.</text>
</comment>
<name>A0AAW1XWS2_RUBAR</name>
<protein>
    <submittedName>
        <fullName evidence="1">Uncharacterized protein</fullName>
    </submittedName>
</protein>
<keyword evidence="2" id="KW-1185">Reference proteome</keyword>
<evidence type="ECO:0000313" key="2">
    <source>
        <dbReference type="Proteomes" id="UP001457282"/>
    </source>
</evidence>